<dbReference type="InterPro" id="IPR053212">
    <property type="entry name" value="DHP_3-monooxygenase"/>
</dbReference>
<dbReference type="GO" id="GO:0003824">
    <property type="term" value="F:catalytic activity"/>
    <property type="evidence" value="ECO:0007669"/>
    <property type="project" value="UniProtKB-ARBA"/>
</dbReference>
<dbReference type="EMBL" id="MOAY01000081">
    <property type="protein sequence ID" value="ROM33542.1"/>
    <property type="molecule type" value="Genomic_DNA"/>
</dbReference>
<dbReference type="SUPFAM" id="SSF51905">
    <property type="entry name" value="FAD/NAD(P)-binding domain"/>
    <property type="match status" value="1"/>
</dbReference>
<dbReference type="Gene3D" id="3.50.50.60">
    <property type="entry name" value="FAD/NAD(P)-binding domain"/>
    <property type="match status" value="2"/>
</dbReference>
<evidence type="ECO:0000259" key="2">
    <source>
        <dbReference type="Pfam" id="PF22607"/>
    </source>
</evidence>
<feature type="domain" description="2,6-dihydroxypyridine 3-monooxygenase substrate binding" evidence="2">
    <location>
        <begin position="175"/>
        <end position="302"/>
    </location>
</feature>
<evidence type="ECO:0000313" key="4">
    <source>
        <dbReference type="Proteomes" id="UP000284656"/>
    </source>
</evidence>
<dbReference type="SUPFAM" id="SSF54373">
    <property type="entry name" value="FAD-linked reductases, C-terminal domain"/>
    <property type="match status" value="1"/>
</dbReference>
<organism evidence="3 4">
    <name type="scientific">Pseudomonas poae</name>
    <dbReference type="NCBI Taxonomy" id="200451"/>
    <lineage>
        <taxon>Bacteria</taxon>
        <taxon>Pseudomonadati</taxon>
        <taxon>Pseudomonadota</taxon>
        <taxon>Gammaproteobacteria</taxon>
        <taxon>Pseudomonadales</taxon>
        <taxon>Pseudomonadaceae</taxon>
        <taxon>Pseudomonas</taxon>
    </lineage>
</organism>
<proteinExistence type="predicted"/>
<gene>
    <name evidence="3" type="ORF">BK648_22360</name>
</gene>
<dbReference type="PANTHER" id="PTHR47469">
    <property type="entry name" value="MONOOXYGENASE-LIKE"/>
    <property type="match status" value="1"/>
</dbReference>
<dbReference type="InterPro" id="IPR054707">
    <property type="entry name" value="DhpH_subs-bd"/>
</dbReference>
<name>A0A423EQG7_9PSED</name>
<dbReference type="Proteomes" id="UP000284656">
    <property type="component" value="Unassembled WGS sequence"/>
</dbReference>
<evidence type="ECO:0000259" key="1">
    <source>
        <dbReference type="Pfam" id="PF01494"/>
    </source>
</evidence>
<dbReference type="PRINTS" id="PR00420">
    <property type="entry name" value="RNGMNOXGNASE"/>
</dbReference>
<comment type="caution">
    <text evidence="3">The sequence shown here is derived from an EMBL/GenBank/DDBJ whole genome shotgun (WGS) entry which is preliminary data.</text>
</comment>
<dbReference type="Pfam" id="PF01494">
    <property type="entry name" value="FAD_binding_3"/>
    <property type="match status" value="1"/>
</dbReference>
<evidence type="ECO:0000313" key="3">
    <source>
        <dbReference type="EMBL" id="ROM33542.1"/>
    </source>
</evidence>
<dbReference type="PANTHER" id="PTHR47469:SF2">
    <property type="entry name" value="OS06G0597600 PROTEIN"/>
    <property type="match status" value="1"/>
</dbReference>
<sequence>MSGTASPSHHQRRALVIGGSLGGLFAGNLLRTAGWDVDVYERSAQDLDSRGGGIVLQPEVVEALRQSGCELSLSELGVRSEYRTVFRPDGSIRSHSHMPQVQTSWSLIYTTLRDAFGPEHYHRGQTLVNVDQTKPGLVSAVFDSGHAAQAQLLIGADGGSSTVRRLLWPDSQPTYAGYVAWRGLVPEHAVPAGVREEMFGTFGFANHQGSHILGYLVPGADNDLRPGHRLYNWVWYRVAPLDILPRIMTDADGHERGFSVPEGRLAAAWRDELFEQADALLPPQFRAIVQATRHPFVQAIRDLAVDHMVDRRVLLLGDAAAIPRPHTAASTSKAATNALALGSALRAFPNDIDRALRNWEHAQVALGRRLRIQGTEIGNHLLFNQAPSA</sequence>
<reference evidence="3 4" key="1">
    <citation type="submission" date="2016-10" db="EMBL/GenBank/DDBJ databases">
        <title>Comparative genome analysis of multiple Pseudomonas spp. focuses on biocontrol and plant growth promoting traits.</title>
        <authorList>
            <person name="Tao X.-Y."/>
            <person name="Taylor C.G."/>
        </authorList>
    </citation>
    <scope>NUCLEOTIDE SEQUENCE [LARGE SCALE GENOMIC DNA]</scope>
    <source>
        <strain evidence="3 4">29G9</strain>
    </source>
</reference>
<dbReference type="AlphaFoldDB" id="A0A423EQG7"/>
<dbReference type="InterPro" id="IPR002938">
    <property type="entry name" value="FAD-bd"/>
</dbReference>
<accession>A0A423EQG7</accession>
<feature type="domain" description="FAD-binding" evidence="1">
    <location>
        <begin position="14"/>
        <end position="169"/>
    </location>
</feature>
<dbReference type="GO" id="GO:0071949">
    <property type="term" value="F:FAD binding"/>
    <property type="evidence" value="ECO:0007669"/>
    <property type="project" value="InterPro"/>
</dbReference>
<dbReference type="RefSeq" id="WP_123717930.1">
    <property type="nucleotide sequence ID" value="NZ_MOAY01000081.1"/>
</dbReference>
<protein>
    <submittedName>
        <fullName evidence="3">2-polyprenyl-6-methoxyphenol hydroxylase</fullName>
    </submittedName>
</protein>
<dbReference type="InterPro" id="IPR036188">
    <property type="entry name" value="FAD/NAD-bd_sf"/>
</dbReference>
<dbReference type="Pfam" id="PF22607">
    <property type="entry name" value="FAD_binding-like"/>
    <property type="match status" value="1"/>
</dbReference>
<dbReference type="NCBIfam" id="NF005566">
    <property type="entry name" value="PRK07236.1"/>
    <property type="match status" value="1"/>
</dbReference>